<evidence type="ECO:0000259" key="1">
    <source>
        <dbReference type="PROSITE" id="PS50943"/>
    </source>
</evidence>
<dbReference type="Pfam" id="PF13560">
    <property type="entry name" value="HTH_31"/>
    <property type="match status" value="1"/>
</dbReference>
<organism evidence="2 3">
    <name type="scientific">Amycolatopsis camponoti</name>
    <dbReference type="NCBI Taxonomy" id="2606593"/>
    <lineage>
        <taxon>Bacteria</taxon>
        <taxon>Bacillati</taxon>
        <taxon>Actinomycetota</taxon>
        <taxon>Actinomycetes</taxon>
        <taxon>Pseudonocardiales</taxon>
        <taxon>Pseudonocardiaceae</taxon>
        <taxon>Amycolatopsis</taxon>
    </lineage>
</organism>
<dbReference type="SUPFAM" id="SSF47413">
    <property type="entry name" value="lambda repressor-like DNA-binding domains"/>
    <property type="match status" value="1"/>
</dbReference>
<dbReference type="InterPro" id="IPR001387">
    <property type="entry name" value="Cro/C1-type_HTH"/>
</dbReference>
<keyword evidence="3" id="KW-1185">Reference proteome</keyword>
<dbReference type="RefSeq" id="WP_155542840.1">
    <property type="nucleotide sequence ID" value="NZ_CABVGP010000001.1"/>
</dbReference>
<dbReference type="Gene3D" id="1.10.260.40">
    <property type="entry name" value="lambda repressor-like DNA-binding domains"/>
    <property type="match status" value="1"/>
</dbReference>
<accession>A0A6I8LRL2</accession>
<evidence type="ECO:0000313" key="2">
    <source>
        <dbReference type="EMBL" id="VVJ17719.1"/>
    </source>
</evidence>
<proteinExistence type="predicted"/>
<feature type="domain" description="HTH cro/C1-type" evidence="1">
    <location>
        <begin position="16"/>
        <end position="72"/>
    </location>
</feature>
<name>A0A6I8LRL2_9PSEU</name>
<evidence type="ECO:0000313" key="3">
    <source>
        <dbReference type="Proteomes" id="UP000399805"/>
    </source>
</evidence>
<dbReference type="Proteomes" id="UP000399805">
    <property type="component" value="Unassembled WGS sequence"/>
</dbReference>
<dbReference type="GO" id="GO:0003677">
    <property type="term" value="F:DNA binding"/>
    <property type="evidence" value="ECO:0007669"/>
    <property type="project" value="InterPro"/>
</dbReference>
<reference evidence="2 3" key="1">
    <citation type="submission" date="2019-09" db="EMBL/GenBank/DDBJ databases">
        <authorList>
            <person name="Leyn A S."/>
        </authorList>
    </citation>
    <scope>NUCLEOTIDE SEQUENCE [LARGE SCALE GENOMIC DNA]</scope>
    <source>
        <strain evidence="2">AA231_1</strain>
    </source>
</reference>
<dbReference type="InterPro" id="IPR010982">
    <property type="entry name" value="Lambda_DNA-bd_dom_sf"/>
</dbReference>
<dbReference type="EMBL" id="CABVGP010000001">
    <property type="protein sequence ID" value="VVJ17719.1"/>
    <property type="molecule type" value="Genomic_DNA"/>
</dbReference>
<dbReference type="AlphaFoldDB" id="A0A6I8LRL2"/>
<sequence>MQLDAGAYQRMLGEELRRLREERGLTRRDLNHRLHSDLSLQTLATYELGTRQCSVVRLVELCLALDETPEALLARVGRRYFGTFGTTEAQGVRVDLRRVVRAPHQDLAPFRRWAEGKLAECDDTTGVPHEVHLDAPALRQLAELCGTTTANLLARIRALG</sequence>
<dbReference type="PROSITE" id="PS50943">
    <property type="entry name" value="HTH_CROC1"/>
    <property type="match status" value="1"/>
</dbReference>
<gene>
    <name evidence="2" type="ORF">AA23TX_02740</name>
</gene>
<dbReference type="SMART" id="SM00530">
    <property type="entry name" value="HTH_XRE"/>
    <property type="match status" value="1"/>
</dbReference>
<protein>
    <recommendedName>
        <fullName evidence="1">HTH cro/C1-type domain-containing protein</fullName>
    </recommendedName>
</protein>